<dbReference type="KEGG" id="gce:KYE46_02795"/>
<dbReference type="EMBL" id="CP079194">
    <property type="protein sequence ID" value="QXT40204.1"/>
    <property type="molecule type" value="Genomic_DNA"/>
</dbReference>
<feature type="transmembrane region" description="Helical" evidence="1">
    <location>
        <begin position="6"/>
        <end position="30"/>
    </location>
</feature>
<evidence type="ECO:0000256" key="1">
    <source>
        <dbReference type="SAM" id="Phobius"/>
    </source>
</evidence>
<accession>A0A8F6TXX1</accession>
<proteinExistence type="predicted"/>
<organism evidence="2 3">
    <name type="scientific">Gymnodinialimonas ceratoperidinii</name>
    <dbReference type="NCBI Taxonomy" id="2856823"/>
    <lineage>
        <taxon>Bacteria</taxon>
        <taxon>Pseudomonadati</taxon>
        <taxon>Pseudomonadota</taxon>
        <taxon>Alphaproteobacteria</taxon>
        <taxon>Rhodobacterales</taxon>
        <taxon>Paracoccaceae</taxon>
        <taxon>Gymnodinialimonas</taxon>
    </lineage>
</organism>
<evidence type="ECO:0000313" key="3">
    <source>
        <dbReference type="Proteomes" id="UP000825009"/>
    </source>
</evidence>
<keyword evidence="1" id="KW-0812">Transmembrane</keyword>
<sequence length="87" mass="10122">MTVAQSILLTLQGLVFLAWAFMMFRTLFLFRRRNAEQSRAMFPGVGAFLRQAKYWLTSAEDQRDRRLLLALTLALFAFNFPAFLKAQ</sequence>
<keyword evidence="3" id="KW-1185">Reference proteome</keyword>
<reference evidence="2 3" key="1">
    <citation type="submission" date="2021-07" db="EMBL/GenBank/DDBJ databases">
        <title>A novel Jannaschia species isolated from marine dinoflagellate Ceratoperidinium margalefii.</title>
        <authorList>
            <person name="Jiang Y."/>
            <person name="Li Z."/>
        </authorList>
    </citation>
    <scope>NUCLEOTIDE SEQUENCE [LARGE SCALE GENOMIC DNA]</scope>
    <source>
        <strain evidence="2 3">J12C1-MA-4</strain>
    </source>
</reference>
<name>A0A8F6TXX1_9RHOB</name>
<keyword evidence="1" id="KW-0472">Membrane</keyword>
<feature type="transmembrane region" description="Helical" evidence="1">
    <location>
        <begin position="67"/>
        <end position="84"/>
    </location>
</feature>
<gene>
    <name evidence="2" type="ORF">KYE46_02795</name>
</gene>
<dbReference type="RefSeq" id="WP_219003315.1">
    <property type="nucleotide sequence ID" value="NZ_CP079194.1"/>
</dbReference>
<protein>
    <submittedName>
        <fullName evidence="2">Uncharacterized protein</fullName>
    </submittedName>
</protein>
<evidence type="ECO:0000313" key="2">
    <source>
        <dbReference type="EMBL" id="QXT40204.1"/>
    </source>
</evidence>
<keyword evidence="1" id="KW-1133">Transmembrane helix</keyword>
<dbReference type="AlphaFoldDB" id="A0A8F6TXX1"/>
<dbReference type="Proteomes" id="UP000825009">
    <property type="component" value="Chromosome"/>
</dbReference>